<proteinExistence type="inferred from homology"/>
<accession>A0A0K0EHU9</accession>
<reference evidence="9" key="1">
    <citation type="submission" date="2015-08" db="UniProtKB">
        <authorList>
            <consortium name="WormBaseParasite"/>
        </authorList>
    </citation>
    <scope>IDENTIFICATION</scope>
</reference>
<evidence type="ECO:0000256" key="1">
    <source>
        <dbReference type="ARBA" id="ARBA00004141"/>
    </source>
</evidence>
<dbReference type="GO" id="GO:1902600">
    <property type="term" value="P:proton transmembrane transport"/>
    <property type="evidence" value="ECO:0007669"/>
    <property type="project" value="InterPro"/>
</dbReference>
<feature type="transmembrane region" description="Helical" evidence="6">
    <location>
        <begin position="339"/>
        <end position="361"/>
    </location>
</feature>
<feature type="transmembrane region" description="Helical" evidence="6">
    <location>
        <begin position="35"/>
        <end position="52"/>
    </location>
</feature>
<feature type="transmembrane region" description="Helical" evidence="6">
    <location>
        <begin position="373"/>
        <end position="398"/>
    </location>
</feature>
<dbReference type="InterPro" id="IPR006153">
    <property type="entry name" value="Cation/H_exchanger_TM"/>
</dbReference>
<evidence type="ECO:0000256" key="3">
    <source>
        <dbReference type="ARBA" id="ARBA00022692"/>
    </source>
</evidence>
<evidence type="ECO:0000256" key="6">
    <source>
        <dbReference type="SAM" id="Phobius"/>
    </source>
</evidence>
<dbReference type="GO" id="GO:0015297">
    <property type="term" value="F:antiporter activity"/>
    <property type="evidence" value="ECO:0007669"/>
    <property type="project" value="InterPro"/>
</dbReference>
<organism evidence="9">
    <name type="scientific">Strongyloides stercoralis</name>
    <name type="common">Threadworm</name>
    <dbReference type="NCBI Taxonomy" id="6248"/>
    <lineage>
        <taxon>Eukaryota</taxon>
        <taxon>Metazoa</taxon>
        <taxon>Ecdysozoa</taxon>
        <taxon>Nematoda</taxon>
        <taxon>Chromadorea</taxon>
        <taxon>Rhabditida</taxon>
        <taxon>Tylenchina</taxon>
        <taxon>Panagrolaimomorpha</taxon>
        <taxon>Strongyloidoidea</taxon>
        <taxon>Strongyloididae</taxon>
        <taxon>Strongyloides</taxon>
    </lineage>
</organism>
<dbReference type="WBParaSite" id="TCONS_00002674.p1">
    <property type="protein sequence ID" value="TCONS_00002674.p1"/>
    <property type="gene ID" value="XLOC_002504"/>
</dbReference>
<dbReference type="InterPro" id="IPR038770">
    <property type="entry name" value="Na+/solute_symporter_sf"/>
</dbReference>
<evidence type="ECO:0000256" key="4">
    <source>
        <dbReference type="ARBA" id="ARBA00022989"/>
    </source>
</evidence>
<dbReference type="Pfam" id="PF00999">
    <property type="entry name" value="Na_H_Exchanger"/>
    <property type="match status" value="1"/>
</dbReference>
<evidence type="ECO:0000256" key="2">
    <source>
        <dbReference type="ARBA" id="ARBA00007367"/>
    </source>
</evidence>
<dbReference type="PANTHER" id="PTHR31102">
    <property type="match status" value="1"/>
</dbReference>
<name>A0A0K0EHU9_STRER</name>
<sequence length="465" mass="53332">MKYALEELFLAFFGFLSLVFLLKKNLWHIIDDNEITNSIISFYILWISGLYSSRLVSIFKLPPLLGSLLSGILLRNLPIYELIIVENKELLNLFYDIGLIIILIRSGITLDIKALKKYFPLCLLIGFVSITFDIISTIGICYKLLQFSFYISFLYSLILSCFSPSIILPIIISLKKEKVYESKEITTIILTSASIMNMFCITIFTIFVSIYFENVSSYVEMQKLLLFGILFGITSGYGLNFIMVKIFKNDKENSCFKNCITLTVYCLLMFFGSKYYKNNIIGSVGIITFIINYMFNKKNKQDSCNEDDIFQYGWNNFIEPILFSTMGTTLIIKQITFDVIFIALLITIISTIAKLVGLILIHKCTYLNCKEIIYIGFSFTSKATVQATLTSILALLIIQKNFFIEGQSNYFIDKTITTITIISIITSIPLGYTLMTFFSYFIFKKELQSTKILNDNSEIEKNSIH</sequence>
<feature type="transmembrane region" description="Helical" evidence="6">
    <location>
        <begin position="279"/>
        <end position="295"/>
    </location>
</feature>
<feature type="transmembrane region" description="Helical" evidence="6">
    <location>
        <begin position="418"/>
        <end position="443"/>
    </location>
</feature>
<evidence type="ECO:0000313" key="9">
    <source>
        <dbReference type="WBParaSite" id="SSTP_0000905400.1"/>
    </source>
</evidence>
<feature type="transmembrane region" description="Helical" evidence="6">
    <location>
        <begin position="120"/>
        <end position="145"/>
    </location>
</feature>
<feature type="transmembrane region" description="Helical" evidence="6">
    <location>
        <begin position="90"/>
        <end position="108"/>
    </location>
</feature>
<evidence type="ECO:0000256" key="5">
    <source>
        <dbReference type="ARBA" id="ARBA00023136"/>
    </source>
</evidence>
<feature type="transmembrane region" description="Helical" evidence="6">
    <location>
        <begin position="151"/>
        <end position="174"/>
    </location>
</feature>
<feature type="transmembrane region" description="Helical" evidence="6">
    <location>
        <begin position="7"/>
        <end position="23"/>
    </location>
</feature>
<keyword evidence="3 6" id="KW-0812">Transmembrane</keyword>
<dbReference type="STRING" id="6248.A0A0K0EHU9"/>
<feature type="transmembrane region" description="Helical" evidence="6">
    <location>
        <begin position="224"/>
        <end position="243"/>
    </location>
</feature>
<dbReference type="AlphaFoldDB" id="A0A0K0EHU9"/>
<evidence type="ECO:0000313" key="8">
    <source>
        <dbReference type="Proteomes" id="UP000035681"/>
    </source>
</evidence>
<evidence type="ECO:0000313" key="10">
    <source>
        <dbReference type="WBParaSite" id="TCONS_00002674.p1"/>
    </source>
</evidence>
<dbReference type="Gene3D" id="1.20.1530.20">
    <property type="match status" value="1"/>
</dbReference>
<protein>
    <submittedName>
        <fullName evidence="9 10">Na_H_Exchanger domain-containing protein</fullName>
    </submittedName>
</protein>
<dbReference type="Proteomes" id="UP000035681">
    <property type="component" value="Unplaced"/>
</dbReference>
<feature type="domain" description="Cation/H+ exchanger transmembrane" evidence="7">
    <location>
        <begin position="55"/>
        <end position="433"/>
    </location>
</feature>
<keyword evidence="5 6" id="KW-0472">Membrane</keyword>
<dbReference type="InterPro" id="IPR051843">
    <property type="entry name" value="CPA1_transporter"/>
</dbReference>
<evidence type="ECO:0000259" key="7">
    <source>
        <dbReference type="Pfam" id="PF00999"/>
    </source>
</evidence>
<comment type="subcellular location">
    <subcellularLocation>
        <location evidence="1">Membrane</location>
        <topology evidence="1">Multi-pass membrane protein</topology>
    </subcellularLocation>
</comment>
<dbReference type="GO" id="GO:0016020">
    <property type="term" value="C:membrane"/>
    <property type="evidence" value="ECO:0007669"/>
    <property type="project" value="UniProtKB-SubCell"/>
</dbReference>
<feature type="transmembrane region" description="Helical" evidence="6">
    <location>
        <begin position="186"/>
        <end position="212"/>
    </location>
</feature>
<keyword evidence="4 6" id="KW-1133">Transmembrane helix</keyword>
<keyword evidence="8" id="KW-1185">Reference proteome</keyword>
<feature type="transmembrane region" description="Helical" evidence="6">
    <location>
        <begin position="316"/>
        <end position="333"/>
    </location>
</feature>
<dbReference type="WBParaSite" id="SSTP_0000905400.1">
    <property type="protein sequence ID" value="SSTP_0000905400.1"/>
    <property type="gene ID" value="SSTP_0000905400"/>
</dbReference>
<dbReference type="PANTHER" id="PTHR31102:SF1">
    <property type="entry name" value="CATION_H+ EXCHANGER DOMAIN-CONTAINING PROTEIN"/>
    <property type="match status" value="1"/>
</dbReference>
<comment type="similarity">
    <text evidence="2">Belongs to the monovalent cation:proton antiporter 1 (CPA1) transporter (TC 2.A.36) family.</text>
</comment>